<proteinExistence type="predicted"/>
<protein>
    <submittedName>
        <fullName evidence="1">1222_t:CDS:1</fullName>
    </submittedName>
</protein>
<reference evidence="1" key="1">
    <citation type="submission" date="2021-06" db="EMBL/GenBank/DDBJ databases">
        <authorList>
            <person name="Kallberg Y."/>
            <person name="Tangrot J."/>
            <person name="Rosling A."/>
        </authorList>
    </citation>
    <scope>NUCLEOTIDE SEQUENCE</scope>
    <source>
        <strain evidence="1">IN212</strain>
    </source>
</reference>
<comment type="caution">
    <text evidence="1">The sequence shown here is derived from an EMBL/GenBank/DDBJ whole genome shotgun (WGS) entry which is preliminary data.</text>
</comment>
<evidence type="ECO:0000313" key="2">
    <source>
        <dbReference type="Proteomes" id="UP000789396"/>
    </source>
</evidence>
<dbReference type="Proteomes" id="UP000789396">
    <property type="component" value="Unassembled WGS sequence"/>
</dbReference>
<feature type="non-terminal residue" evidence="1">
    <location>
        <position position="1"/>
    </location>
</feature>
<organism evidence="1 2">
    <name type="scientific">Racocetra fulgida</name>
    <dbReference type="NCBI Taxonomy" id="60492"/>
    <lineage>
        <taxon>Eukaryota</taxon>
        <taxon>Fungi</taxon>
        <taxon>Fungi incertae sedis</taxon>
        <taxon>Mucoromycota</taxon>
        <taxon>Glomeromycotina</taxon>
        <taxon>Glomeromycetes</taxon>
        <taxon>Diversisporales</taxon>
        <taxon>Gigasporaceae</taxon>
        <taxon>Racocetra</taxon>
    </lineage>
</organism>
<evidence type="ECO:0000313" key="1">
    <source>
        <dbReference type="EMBL" id="CAG8761382.1"/>
    </source>
</evidence>
<keyword evidence="2" id="KW-1185">Reference proteome</keyword>
<dbReference type="AlphaFoldDB" id="A0A9N9J408"/>
<feature type="non-terminal residue" evidence="1">
    <location>
        <position position="52"/>
    </location>
</feature>
<sequence length="52" mass="5886">KNDNPFKNLPENLFLIALNKSSTEYVSDQAIADNNSNEETFQNNIVVELSQD</sequence>
<accession>A0A9N9J408</accession>
<gene>
    <name evidence="1" type="ORF">RFULGI_LOCUS14335</name>
</gene>
<name>A0A9N9J408_9GLOM</name>
<dbReference type="EMBL" id="CAJVPZ010041306">
    <property type="protein sequence ID" value="CAG8761382.1"/>
    <property type="molecule type" value="Genomic_DNA"/>
</dbReference>